<dbReference type="AlphaFoldDB" id="A0A9X1U352"/>
<accession>A0A9X1U352</accession>
<dbReference type="RefSeq" id="WP_235179408.1">
    <property type="nucleotide sequence ID" value="NZ_JAKFFV010000018.1"/>
</dbReference>
<organism evidence="2 3">
    <name type="scientific">Dyadobacter chenhuakuii</name>
    <dbReference type="NCBI Taxonomy" id="2909339"/>
    <lineage>
        <taxon>Bacteria</taxon>
        <taxon>Pseudomonadati</taxon>
        <taxon>Bacteroidota</taxon>
        <taxon>Cytophagia</taxon>
        <taxon>Cytophagales</taxon>
        <taxon>Spirosomataceae</taxon>
        <taxon>Dyadobacter</taxon>
    </lineage>
</organism>
<sequence>MSTFRFLPLIAVVLVAALPGLTHGMPPVSAVFQDQTTQGDTNEITSGGKAWVEFAGYGSTASRTPFWFHANQWGIVPTSGQILSLRAGLEARKFLSKDAQSKSNWSVAYGAEFVANGAAHSKFLIPQAYVGVAFKSFQLTVGRRKQYVGFNDNELGTGSYMWSGNALPIPRIQLGFENYVPLIKNFIYFKGFYSDGLLDGKRPVTSELKLHNKGLFVRLGKPTGTVQLHGGFNHAVQWGGKSPYFTENGQMPNGLDKYWYVITGFKPNGKLKDVSSFDNANRIGNHVASLDFGLELNLKSVNILFYRQNLIEDGSLFYLNNIKDGLNGVTVTMKNQDVKKFTLDKLTFEVLYTKSQGGSEAVDGNAIRGKDDYFNNAQVRDGWSYYGRGLGTPFITPQSENDWPRYADFFTNNNRIWVVHTGMKGKLGGAIWTTKFSLSSNQGTYDVPLPSKLLQFSGVVGLEKQVEWLGGSVIKGAVSADAGEFFDDAFGLMLSIRKNLSF</sequence>
<name>A0A9X1U352_9BACT</name>
<evidence type="ECO:0000256" key="1">
    <source>
        <dbReference type="SAM" id="SignalP"/>
    </source>
</evidence>
<dbReference type="Proteomes" id="UP001139411">
    <property type="component" value="Unassembled WGS sequence"/>
</dbReference>
<dbReference type="Gene3D" id="2.40.160.130">
    <property type="entry name" value="Capsule assembly protein Wzi"/>
    <property type="match status" value="1"/>
</dbReference>
<reference evidence="2" key="1">
    <citation type="submission" date="2022-01" db="EMBL/GenBank/DDBJ databases">
        <title>Novel species in genus Dyadobacter.</title>
        <authorList>
            <person name="Ma C."/>
        </authorList>
    </citation>
    <scope>NUCLEOTIDE SEQUENCE</scope>
    <source>
        <strain evidence="2">CY357</strain>
    </source>
</reference>
<evidence type="ECO:0000313" key="2">
    <source>
        <dbReference type="EMBL" id="MCF2501191.1"/>
    </source>
</evidence>
<feature type="chain" id="PRO_5040734737" evidence="1">
    <location>
        <begin position="25"/>
        <end position="502"/>
    </location>
</feature>
<feature type="signal peptide" evidence="1">
    <location>
        <begin position="1"/>
        <end position="24"/>
    </location>
</feature>
<dbReference type="Pfam" id="PF14052">
    <property type="entry name" value="Caps_assemb_Wzi"/>
    <property type="match status" value="1"/>
</dbReference>
<dbReference type="InterPro" id="IPR026950">
    <property type="entry name" value="Caps_assemb_Wzi"/>
</dbReference>
<dbReference type="EMBL" id="JAKFFV010000018">
    <property type="protein sequence ID" value="MCF2501191.1"/>
    <property type="molecule type" value="Genomic_DNA"/>
</dbReference>
<keyword evidence="1" id="KW-0732">Signal</keyword>
<comment type="caution">
    <text evidence="2">The sequence shown here is derived from an EMBL/GenBank/DDBJ whole genome shotgun (WGS) entry which is preliminary data.</text>
</comment>
<proteinExistence type="predicted"/>
<dbReference type="InterPro" id="IPR038636">
    <property type="entry name" value="Wzi_sf"/>
</dbReference>
<gene>
    <name evidence="2" type="ORF">L0661_22915</name>
</gene>
<protein>
    <submittedName>
        <fullName evidence="2">Capsule assembly Wzi family protein</fullName>
    </submittedName>
</protein>
<evidence type="ECO:0000313" key="3">
    <source>
        <dbReference type="Proteomes" id="UP001139411"/>
    </source>
</evidence>